<protein>
    <submittedName>
        <fullName evidence="2">Uncharacterized protein</fullName>
    </submittedName>
</protein>
<dbReference type="RefSeq" id="WP_408073217.1">
    <property type="nucleotide sequence ID" value="NZ_JBELQB010000001.1"/>
</dbReference>
<keyword evidence="1" id="KW-1133">Transmembrane helix</keyword>
<feature type="transmembrane region" description="Helical" evidence="1">
    <location>
        <begin position="100"/>
        <end position="119"/>
    </location>
</feature>
<comment type="caution">
    <text evidence="2">The sequence shown here is derived from an EMBL/GenBank/DDBJ whole genome shotgun (WGS) entry which is preliminary data.</text>
</comment>
<feature type="transmembrane region" description="Helical" evidence="1">
    <location>
        <begin position="183"/>
        <end position="204"/>
    </location>
</feature>
<proteinExistence type="predicted"/>
<accession>A0ABW8Y7U1</accession>
<evidence type="ECO:0000313" key="3">
    <source>
        <dbReference type="Proteomes" id="UP001629059"/>
    </source>
</evidence>
<keyword evidence="3" id="KW-1185">Reference proteome</keyword>
<keyword evidence="1" id="KW-0472">Membrane</keyword>
<reference evidence="2 3" key="1">
    <citation type="submission" date="2024-06" db="EMBL/GenBank/DDBJ databases">
        <authorList>
            <person name="Kaempfer P."/>
            <person name="Viver T."/>
        </authorList>
    </citation>
    <scope>NUCLEOTIDE SEQUENCE [LARGE SCALE GENOMIC DNA]</scope>
    <source>
        <strain evidence="2 3">ST-75</strain>
    </source>
</reference>
<evidence type="ECO:0000313" key="2">
    <source>
        <dbReference type="EMBL" id="MFL9836199.1"/>
    </source>
</evidence>
<keyword evidence="1" id="KW-0812">Transmembrane</keyword>
<evidence type="ECO:0000256" key="1">
    <source>
        <dbReference type="SAM" id="Phobius"/>
    </source>
</evidence>
<feature type="transmembrane region" description="Helical" evidence="1">
    <location>
        <begin position="134"/>
        <end position="163"/>
    </location>
</feature>
<name>A0ABW8Y7U1_9FLAO</name>
<organism evidence="2 3">
    <name type="scientific">Flavobacterium rhizophilum</name>
    <dbReference type="NCBI Taxonomy" id="3163296"/>
    <lineage>
        <taxon>Bacteria</taxon>
        <taxon>Pseudomonadati</taxon>
        <taxon>Bacteroidota</taxon>
        <taxon>Flavobacteriia</taxon>
        <taxon>Flavobacteriales</taxon>
        <taxon>Flavobacteriaceae</taxon>
        <taxon>Flavobacterium</taxon>
    </lineage>
</organism>
<sequence length="405" mass="47088">MKIGVYLSGLGDAFTKESAEKYVRRFAREYDFDNPEHIASYQLHLERFEFDTELHLSCNRIVVTELKGEKTKVIYKFYEYSYAGLLTRNFRTKNTLKKTLLLFLGVCSKFPLMLFRLFYVGKNVGYRHRFRGQVLYLFLLFFIVSLGILILLPIAIAVVLTLLEKNYFLKSLADELCLNLEILKYWLTLFTNLTALLILLMPGVNEKIVSLACEFVSASDYLEKGATKQAIHGQLDLLIEQIINEEGSKTELYFHSYSFGTLICLDYIFPYGVKPSVRLKQHLKGLITIGSPIDFIKVYFPKFFKGRNLMLNEQLEWINVYSMADALASNFRSRANEGPAQYSFEENALKPINVRYEVANTRMNLISQFFTLYALKAHSNYWEANDFSQSCFRELIPVMKERNFL</sequence>
<dbReference type="EMBL" id="JBELQB010000001">
    <property type="protein sequence ID" value="MFL9836199.1"/>
    <property type="molecule type" value="Genomic_DNA"/>
</dbReference>
<gene>
    <name evidence="2" type="ORF">ABS768_01735</name>
</gene>
<dbReference type="Proteomes" id="UP001629059">
    <property type="component" value="Unassembled WGS sequence"/>
</dbReference>